<sequence>MMFSRLFVSLFFSFTLLSCNFSLSQNFNTSQIKILFEEFNKQSQTPFSYKIFKDFLKDIKIEDLKKGKEFEKEVLFENFDCECKDVMKISYDKTSKTFILKINEASFVKDLDWCPEHSYIGTFEIKEDKIINTEFNLVAG</sequence>
<name>A0ABX0IAV9_9FLAO</name>
<keyword evidence="1" id="KW-0732">Signal</keyword>
<keyword evidence="3" id="KW-1185">Reference proteome</keyword>
<evidence type="ECO:0000256" key="1">
    <source>
        <dbReference type="SAM" id="SignalP"/>
    </source>
</evidence>
<dbReference type="EMBL" id="JAAJBV010000001">
    <property type="protein sequence ID" value="NHM03403.1"/>
    <property type="molecule type" value="Genomic_DNA"/>
</dbReference>
<proteinExistence type="predicted"/>
<evidence type="ECO:0008006" key="4">
    <source>
        <dbReference type="Google" id="ProtNLM"/>
    </source>
</evidence>
<feature type="chain" id="PRO_5046010493" description="Lipoprotein" evidence="1">
    <location>
        <begin position="25"/>
        <end position="140"/>
    </location>
</feature>
<organism evidence="2 3">
    <name type="scientific">Flavobacterium celericrescens</name>
    <dbReference type="NCBI Taxonomy" id="2709780"/>
    <lineage>
        <taxon>Bacteria</taxon>
        <taxon>Pseudomonadati</taxon>
        <taxon>Bacteroidota</taxon>
        <taxon>Flavobacteriia</taxon>
        <taxon>Flavobacteriales</taxon>
        <taxon>Flavobacteriaceae</taxon>
        <taxon>Flavobacterium</taxon>
    </lineage>
</organism>
<comment type="caution">
    <text evidence="2">The sequence shown here is derived from an EMBL/GenBank/DDBJ whole genome shotgun (WGS) entry which is preliminary data.</text>
</comment>
<feature type="signal peptide" evidence="1">
    <location>
        <begin position="1"/>
        <end position="24"/>
    </location>
</feature>
<dbReference type="PROSITE" id="PS51257">
    <property type="entry name" value="PROKAR_LIPOPROTEIN"/>
    <property type="match status" value="1"/>
</dbReference>
<gene>
    <name evidence="2" type="ORF">G4L40_01655</name>
</gene>
<accession>A0ABX0IAV9</accession>
<protein>
    <recommendedName>
        <fullName evidence="4">Lipoprotein</fullName>
    </recommendedName>
</protein>
<evidence type="ECO:0000313" key="2">
    <source>
        <dbReference type="EMBL" id="NHM03403.1"/>
    </source>
</evidence>
<evidence type="ECO:0000313" key="3">
    <source>
        <dbReference type="Proteomes" id="UP000761423"/>
    </source>
</evidence>
<dbReference type="Proteomes" id="UP000761423">
    <property type="component" value="Unassembled WGS sequence"/>
</dbReference>
<reference evidence="2 3" key="1">
    <citation type="submission" date="2020-02" db="EMBL/GenBank/DDBJ databases">
        <authorList>
            <person name="Chen W.-M."/>
        </authorList>
    </citation>
    <scope>NUCLEOTIDE SEQUENCE [LARGE SCALE GENOMIC DNA]</scope>
    <source>
        <strain evidence="2 3">TWA-26</strain>
    </source>
</reference>
<dbReference type="RefSeq" id="WP_166235366.1">
    <property type="nucleotide sequence ID" value="NZ_JAAJBV010000001.1"/>
</dbReference>